<proteinExistence type="predicted"/>
<evidence type="ECO:0000256" key="6">
    <source>
        <dbReference type="SAM" id="SignalP"/>
    </source>
</evidence>
<dbReference type="Gene3D" id="2.60.40.10">
    <property type="entry name" value="Immunoglobulins"/>
    <property type="match status" value="1"/>
</dbReference>
<dbReference type="Proteomes" id="UP000507470">
    <property type="component" value="Unassembled WGS sequence"/>
</dbReference>
<dbReference type="PROSITE" id="PS01248">
    <property type="entry name" value="EGF_LAM_1"/>
    <property type="match status" value="1"/>
</dbReference>
<name>A0A6J8ATZ7_MYTCO</name>
<dbReference type="GO" id="GO:0009888">
    <property type="term" value="P:tissue development"/>
    <property type="evidence" value="ECO:0007669"/>
    <property type="project" value="TreeGrafter"/>
</dbReference>
<feature type="signal peptide" evidence="6">
    <location>
        <begin position="1"/>
        <end position="22"/>
    </location>
</feature>
<keyword evidence="9" id="KW-1185">Reference proteome</keyword>
<sequence>MMFSRNILCLLNIICHVTSLLALKIKPGSNKPDIGLPTGLIKLHPPGNITTGYVGMYNIYIYWYEPENYHLKIPFFMDLSSVDPIDRPISGNQLSTHSQPEKTYNVVTEKPAAGTSTEEKMNVSTWIGHELVPFHKAHLIEYMVKWKENGTETNNTIVNLSKNETEYHMKDLQPNTTYQISVTAFYKSVTFMKSEDIYVTTLAELNTTSTFIPDGGCYCDPYGAKENGKKCHKVKMYPSLLIPQCDCKQGHSGLFCENCAHTYFRTQRRHPCYPCPCNRSVSTGLCEFDEDKLQCIGCKEGYGGRRCEKCVDGYFRHSSDKPCRKCMCHGRSKYCDRAGHCMACEENTTGYSCERCQDNYIGDPMHKRPCIHKDKIKATSAHTGGIVAGVCIGVLILIGVVGDMSCIVNGTTFQTATNSGLWSLEMITRESTSVLCQKMKFKHAEWTMIFIKIKVEIVEEMGHRNIPIYKRFDDREM</sequence>
<dbReference type="PROSITE" id="PS50853">
    <property type="entry name" value="FN3"/>
    <property type="match status" value="1"/>
</dbReference>
<organism evidence="8 9">
    <name type="scientific">Mytilus coruscus</name>
    <name type="common">Sea mussel</name>
    <dbReference type="NCBI Taxonomy" id="42192"/>
    <lineage>
        <taxon>Eukaryota</taxon>
        <taxon>Metazoa</taxon>
        <taxon>Spiralia</taxon>
        <taxon>Lophotrochozoa</taxon>
        <taxon>Mollusca</taxon>
        <taxon>Bivalvia</taxon>
        <taxon>Autobranchia</taxon>
        <taxon>Pteriomorphia</taxon>
        <taxon>Mytilida</taxon>
        <taxon>Mytiloidea</taxon>
        <taxon>Mytilidae</taxon>
        <taxon>Mytilinae</taxon>
        <taxon>Mytilus</taxon>
    </lineage>
</organism>
<dbReference type="Pfam" id="PF00041">
    <property type="entry name" value="fn3"/>
    <property type="match status" value="1"/>
</dbReference>
<keyword evidence="1 6" id="KW-0732">Signal</keyword>
<dbReference type="CDD" id="cd00063">
    <property type="entry name" value="FN3"/>
    <property type="match status" value="1"/>
</dbReference>
<dbReference type="SUPFAM" id="SSF49265">
    <property type="entry name" value="Fibronectin type III"/>
    <property type="match status" value="1"/>
</dbReference>
<accession>A0A6J8ATZ7</accession>
<dbReference type="SUPFAM" id="SSF57196">
    <property type="entry name" value="EGF/Laminin"/>
    <property type="match status" value="2"/>
</dbReference>
<dbReference type="AlphaFoldDB" id="A0A6J8ATZ7"/>
<feature type="domain" description="Fibronectin type-III" evidence="7">
    <location>
        <begin position="110"/>
        <end position="204"/>
    </location>
</feature>
<dbReference type="FunFam" id="2.10.25.10:FF:000188">
    <property type="entry name" value="Laminin subunit gamma 2"/>
    <property type="match status" value="1"/>
</dbReference>
<dbReference type="GO" id="GO:0009887">
    <property type="term" value="P:animal organ morphogenesis"/>
    <property type="evidence" value="ECO:0007669"/>
    <property type="project" value="TreeGrafter"/>
</dbReference>
<evidence type="ECO:0000256" key="5">
    <source>
        <dbReference type="ARBA" id="ARBA00023292"/>
    </source>
</evidence>
<dbReference type="PANTHER" id="PTHR10574">
    <property type="entry name" value="NETRIN/LAMININ-RELATED"/>
    <property type="match status" value="1"/>
</dbReference>
<evidence type="ECO:0000256" key="1">
    <source>
        <dbReference type="ARBA" id="ARBA00022729"/>
    </source>
</evidence>
<reference evidence="8 9" key="1">
    <citation type="submission" date="2020-06" db="EMBL/GenBank/DDBJ databases">
        <authorList>
            <person name="Li R."/>
            <person name="Bekaert M."/>
        </authorList>
    </citation>
    <scope>NUCLEOTIDE SEQUENCE [LARGE SCALE GENOMIC DNA]</scope>
    <source>
        <strain evidence="9">wild</strain>
    </source>
</reference>
<dbReference type="SMART" id="SM00180">
    <property type="entry name" value="EGF_Lam"/>
    <property type="match status" value="3"/>
</dbReference>
<dbReference type="EMBL" id="CACVKT020001887">
    <property type="protein sequence ID" value="CAC5373328.1"/>
    <property type="molecule type" value="Genomic_DNA"/>
</dbReference>
<dbReference type="InterPro" id="IPR013783">
    <property type="entry name" value="Ig-like_fold"/>
</dbReference>
<feature type="chain" id="PRO_5027054856" description="Fibronectin type-III domain-containing protein" evidence="6">
    <location>
        <begin position="23"/>
        <end position="477"/>
    </location>
</feature>
<gene>
    <name evidence="8" type="ORF">MCOR_11141</name>
</gene>
<dbReference type="Pfam" id="PF00053">
    <property type="entry name" value="EGF_laminin"/>
    <property type="match status" value="2"/>
</dbReference>
<evidence type="ECO:0000259" key="7">
    <source>
        <dbReference type="PROSITE" id="PS50853"/>
    </source>
</evidence>
<protein>
    <recommendedName>
        <fullName evidence="7">Fibronectin type-III domain-containing protein</fullName>
    </recommendedName>
</protein>
<keyword evidence="3" id="KW-1015">Disulfide bond</keyword>
<keyword evidence="5" id="KW-0424">Laminin EGF-like domain</keyword>
<dbReference type="GO" id="GO:0005604">
    <property type="term" value="C:basement membrane"/>
    <property type="evidence" value="ECO:0007669"/>
    <property type="project" value="UniProtKB-ARBA"/>
</dbReference>
<evidence type="ECO:0000256" key="2">
    <source>
        <dbReference type="ARBA" id="ARBA00022737"/>
    </source>
</evidence>
<dbReference type="OrthoDB" id="6159857at2759"/>
<dbReference type="InterPro" id="IPR002049">
    <property type="entry name" value="LE_dom"/>
</dbReference>
<evidence type="ECO:0000313" key="9">
    <source>
        <dbReference type="Proteomes" id="UP000507470"/>
    </source>
</evidence>
<dbReference type="Pfam" id="PF24973">
    <property type="entry name" value="EGF_LMN_ATRN"/>
    <property type="match status" value="1"/>
</dbReference>
<dbReference type="InterPro" id="IPR050440">
    <property type="entry name" value="Laminin/Netrin_ECM"/>
</dbReference>
<keyword evidence="4" id="KW-0325">Glycoprotein</keyword>
<evidence type="ECO:0000256" key="4">
    <source>
        <dbReference type="ARBA" id="ARBA00023180"/>
    </source>
</evidence>
<dbReference type="InterPro" id="IPR056863">
    <property type="entry name" value="LMN_ATRN_NET-like_EGF"/>
</dbReference>
<evidence type="ECO:0000256" key="3">
    <source>
        <dbReference type="ARBA" id="ARBA00023157"/>
    </source>
</evidence>
<dbReference type="InterPro" id="IPR036116">
    <property type="entry name" value="FN3_sf"/>
</dbReference>
<dbReference type="PANTHER" id="PTHR10574:SF406">
    <property type="entry name" value="LAMININ SUBUNIT ALPHA 5"/>
    <property type="match status" value="1"/>
</dbReference>
<dbReference type="Gene3D" id="2.10.25.10">
    <property type="entry name" value="Laminin"/>
    <property type="match status" value="3"/>
</dbReference>
<dbReference type="CDD" id="cd00055">
    <property type="entry name" value="EGF_Lam"/>
    <property type="match status" value="2"/>
</dbReference>
<dbReference type="InterPro" id="IPR003961">
    <property type="entry name" value="FN3_dom"/>
</dbReference>
<keyword evidence="2" id="KW-0677">Repeat</keyword>
<evidence type="ECO:0000313" key="8">
    <source>
        <dbReference type="EMBL" id="CAC5373328.1"/>
    </source>
</evidence>